<proteinExistence type="predicted"/>
<protein>
    <recommendedName>
        <fullName evidence="4">Ada DNA repair metal-binding domain-containing protein</fullName>
    </recommendedName>
</protein>
<evidence type="ECO:0000313" key="2">
    <source>
        <dbReference type="EMBL" id="PIW76369.1"/>
    </source>
</evidence>
<dbReference type="EMBL" id="PFGY01000043">
    <property type="protein sequence ID" value="PIW76369.1"/>
    <property type="molecule type" value="Genomic_DNA"/>
</dbReference>
<name>A0A2M7IIS3_9BACT</name>
<accession>A0A2M7IIS3</accession>
<sequence>MSTSENQNPVKLSWYGRAGDWAKKNQGDIALVLGFVFVALISFGIGYLTAPGVQKNPLIIEGPQTGISEQVASGQAGDAASASVLESATNAVDSGKGLIVASKNSKIYHWPWCSAAKNIKPENQVWFKSEAEAQATGRTRCADFGKLAPAGYIK</sequence>
<evidence type="ECO:0000313" key="3">
    <source>
        <dbReference type="Proteomes" id="UP000229561"/>
    </source>
</evidence>
<evidence type="ECO:0008006" key="4">
    <source>
        <dbReference type="Google" id="ProtNLM"/>
    </source>
</evidence>
<dbReference type="SUPFAM" id="SSF57884">
    <property type="entry name" value="Ada DNA repair protein, N-terminal domain (N-Ada 10)"/>
    <property type="match status" value="1"/>
</dbReference>
<evidence type="ECO:0000256" key="1">
    <source>
        <dbReference type="SAM" id="Phobius"/>
    </source>
</evidence>
<comment type="caution">
    <text evidence="2">The sequence shown here is derived from an EMBL/GenBank/DDBJ whole genome shotgun (WGS) entry which is preliminary data.</text>
</comment>
<dbReference type="InterPro" id="IPR035451">
    <property type="entry name" value="Ada-like_dom_sf"/>
</dbReference>
<dbReference type="AlphaFoldDB" id="A0A2M7IIS3"/>
<dbReference type="Proteomes" id="UP000229561">
    <property type="component" value="Unassembled WGS sequence"/>
</dbReference>
<keyword evidence="1" id="KW-0812">Transmembrane</keyword>
<dbReference type="Gene3D" id="3.40.10.10">
    <property type="entry name" value="DNA Methylphosphotriester Repair Domain"/>
    <property type="match status" value="1"/>
</dbReference>
<keyword evidence="1" id="KW-0472">Membrane</keyword>
<reference evidence="3" key="1">
    <citation type="submission" date="2017-09" db="EMBL/GenBank/DDBJ databases">
        <title>Depth-based differentiation of microbial function through sediment-hosted aquifers and enrichment of novel symbionts in the deep terrestrial subsurface.</title>
        <authorList>
            <person name="Probst A.J."/>
            <person name="Ladd B."/>
            <person name="Jarett J.K."/>
            <person name="Geller-Mcgrath D.E."/>
            <person name="Sieber C.M.K."/>
            <person name="Emerson J.B."/>
            <person name="Anantharaman K."/>
            <person name="Thomas B.C."/>
            <person name="Malmstrom R."/>
            <person name="Stieglmeier M."/>
            <person name="Klingl A."/>
            <person name="Woyke T."/>
            <person name="Ryan C.M."/>
            <person name="Banfield J.F."/>
        </authorList>
    </citation>
    <scope>NUCLEOTIDE SEQUENCE [LARGE SCALE GENOMIC DNA]</scope>
</reference>
<feature type="transmembrane region" description="Helical" evidence="1">
    <location>
        <begin position="29"/>
        <end position="50"/>
    </location>
</feature>
<keyword evidence="1" id="KW-1133">Transmembrane helix</keyword>
<organism evidence="2 3">
    <name type="scientific">Candidatus Portnoybacteria bacterium CG_4_8_14_3_um_filter_40_10</name>
    <dbReference type="NCBI Taxonomy" id="1974801"/>
    <lineage>
        <taxon>Bacteria</taxon>
        <taxon>Candidatus Portnoyibacteriota</taxon>
    </lineage>
</organism>
<gene>
    <name evidence="2" type="ORF">CO001_01690</name>
</gene>